<organism evidence="2 3">
    <name type="scientific">Hemibagrus guttatus</name>
    <dbReference type="NCBI Taxonomy" id="175788"/>
    <lineage>
        <taxon>Eukaryota</taxon>
        <taxon>Metazoa</taxon>
        <taxon>Chordata</taxon>
        <taxon>Craniata</taxon>
        <taxon>Vertebrata</taxon>
        <taxon>Euteleostomi</taxon>
        <taxon>Actinopterygii</taxon>
        <taxon>Neopterygii</taxon>
        <taxon>Teleostei</taxon>
        <taxon>Ostariophysi</taxon>
        <taxon>Siluriformes</taxon>
        <taxon>Bagridae</taxon>
        <taxon>Hemibagrus</taxon>
    </lineage>
</organism>
<evidence type="ECO:0000313" key="3">
    <source>
        <dbReference type="Proteomes" id="UP001274896"/>
    </source>
</evidence>
<name>A0AAE0PSI0_9TELE</name>
<dbReference type="AlphaFoldDB" id="A0AAE0PSI0"/>
<accession>A0AAE0PSI0</accession>
<keyword evidence="3" id="KW-1185">Reference proteome</keyword>
<feature type="region of interest" description="Disordered" evidence="1">
    <location>
        <begin position="119"/>
        <end position="191"/>
    </location>
</feature>
<proteinExistence type="predicted"/>
<sequence>MEFPDMRDQLAELVIEVPKENGWNHIIKFTDDTTVVGLISKNNESAYKKEVQQLTAWCRANNLSLNVDKTKEMVVDFRTAQSGHSPLFINGSSVEIIKSKKRLSSYTMMEKVPAALLAAHGYQGPPGPPGNDGSPGPPGEPGPPGPQGSLPVGACPEHLPRETSRRHPYPISKGAPHHPTEEAYFGRLYPGSYPSGHDPELMTIGYRGQKGERGQIGLGILGAPGPAGPPGPPGIGLPGPQGPQGRCEPNDCTHALPHTNQDV</sequence>
<dbReference type="Proteomes" id="UP001274896">
    <property type="component" value="Unassembled WGS sequence"/>
</dbReference>
<feature type="region of interest" description="Disordered" evidence="1">
    <location>
        <begin position="223"/>
        <end position="263"/>
    </location>
</feature>
<dbReference type="EMBL" id="JAUCMX010000029">
    <property type="protein sequence ID" value="KAK3507341.1"/>
    <property type="molecule type" value="Genomic_DNA"/>
</dbReference>
<reference evidence="2" key="1">
    <citation type="submission" date="2023-06" db="EMBL/GenBank/DDBJ databases">
        <title>Male Hemibagrus guttatus genome.</title>
        <authorList>
            <person name="Bian C."/>
        </authorList>
    </citation>
    <scope>NUCLEOTIDE SEQUENCE</scope>
    <source>
        <strain evidence="2">Male_cb2023</strain>
        <tissue evidence="2">Muscle</tissue>
    </source>
</reference>
<dbReference type="PANTHER" id="PTHR24637">
    <property type="entry name" value="COLLAGEN"/>
    <property type="match status" value="1"/>
</dbReference>
<dbReference type="PANTHER" id="PTHR24637:SF421">
    <property type="entry name" value="CUTICLE COLLAGEN DPY-2"/>
    <property type="match status" value="1"/>
</dbReference>
<comment type="caution">
    <text evidence="2">The sequence shown here is derived from an EMBL/GenBank/DDBJ whole genome shotgun (WGS) entry which is preliminary data.</text>
</comment>
<gene>
    <name evidence="2" type="ORF">QTP70_014838</name>
</gene>
<feature type="compositionally biased region" description="Pro residues" evidence="1">
    <location>
        <begin position="125"/>
        <end position="146"/>
    </location>
</feature>
<evidence type="ECO:0000313" key="2">
    <source>
        <dbReference type="EMBL" id="KAK3507341.1"/>
    </source>
</evidence>
<feature type="compositionally biased region" description="Pro residues" evidence="1">
    <location>
        <begin position="226"/>
        <end position="235"/>
    </location>
</feature>
<dbReference type="Gene3D" id="1.20.5.320">
    <property type="entry name" value="6-Phosphogluconate Dehydrogenase, domain 3"/>
    <property type="match status" value="1"/>
</dbReference>
<evidence type="ECO:0000256" key="1">
    <source>
        <dbReference type="SAM" id="MobiDB-lite"/>
    </source>
</evidence>
<protein>
    <submittedName>
        <fullName evidence="2">Uncharacterized protein</fullName>
    </submittedName>
</protein>